<feature type="region of interest" description="Disordered" evidence="1">
    <location>
        <begin position="979"/>
        <end position="1029"/>
    </location>
</feature>
<dbReference type="AlphaFoldDB" id="A0ABD3HQ52"/>
<reference evidence="2 3" key="1">
    <citation type="submission" date="2024-09" db="EMBL/GenBank/DDBJ databases">
        <title>Chromosome-scale assembly of Riccia sorocarpa.</title>
        <authorList>
            <person name="Paukszto L."/>
        </authorList>
    </citation>
    <scope>NUCLEOTIDE SEQUENCE [LARGE SCALE GENOMIC DNA]</scope>
    <source>
        <strain evidence="2">LP-2024</strain>
        <tissue evidence="2">Aerial parts of the thallus</tissue>
    </source>
</reference>
<name>A0ABD3HQ52_9MARC</name>
<evidence type="ECO:0008006" key="4">
    <source>
        <dbReference type="Google" id="ProtNLM"/>
    </source>
</evidence>
<sequence length="1135" mass="125812">MKQTTASLRRRRFERVVFLVDVNAVHAHEDSRNCAAQIFSAVVALLEKCNEQSKFSTLWGYVFFDSSRSPVASNAAVGRLCAGVPPRERFDGISENLEKFGKVLEATLTSGNEYTAAGKSRVDCVARTLATVASDFQWDPLIASDSSSSDEEMRSSCSSGIFCDLDLQFCRSEPNLVILITSLPHSTIELAGFLDFPVGPAGFVPEEELHHEFSSRIKTVQPLLDSKKIQCWWIDVPTKKSCSFEPYKTYLDFGAELSVAQRCLFDRGWNFTSLGLVANIESLIPFRLIWNSMAQVTPQLLENRDVACCDARVHCGISGAEHGDSMGLTVCFTVEVQQCGRGVTERSRFAHGSRNSSWLFAKEELDITGTSLRSRRLEIVISAKLPSNTTFQLTSERYIVLHKGIPSRPETESRRLASQSSRELKDTEPSWNSLLISLESEGFVALATVTGGHCKFQAILEPFTPNLALLTVLDNADSPAGRKHVPKRLSCHLSRVSKKSFKVTPHEYARGKGSLRNILDNSKIDGDDVNKFEKSFDSNLLKVVKEKRRGSVLFKPVKKRRVELGKRIDPTHELFRGRSSEPEHISWSEFWRRSVKRLKPEHTLPSRNFTFCCTGGDVTCSDDLTSLPPTVVHAAATGVPVSRWEPKAELLRVRADTECVTRPALENLPQISDISMPLTPAEVRGDSELRQTITVCPSHAASPLTSDSCSPGSGDCVAAGKGVRLLSNSEFTQSQRAASNKKGDLDALSPGNPSWNGLGDNGACELSLLEELVQEVVTSGETDLHQFAKSVVSKAYEMILQLNEEVIAQDGMFANEKPPITVQLKKLLLKRPKHLVSKYKGLLVSGASFTRSKTSILAEKFREHELQILFRLEILALEGNVQSNVTEGRFTRDICQLLDNIQFHFCDGEGNEQTLQQYCDRVIVPRYRCALPGVIEKIYLAMELNGYCDPTAGFSVFLLSVQTSESQLLSENVTFQFEDEPAEPSSYEEGDKPSQQELLPDRALSPSETKSSRGDGITSSPRNSAGKENWGANNAFVEIPQKLEAKRRKKAYHFSSGLHNLLRVKVIKPRDSVVAMPRKSLYGIRPSAATALNRNPEVLNTKVHSTPAARREDHVLQTRGTVVKVCQTPALKLGR</sequence>
<dbReference type="PANTHER" id="PTHR21556">
    <property type="entry name" value="TRESLIN"/>
    <property type="match status" value="1"/>
</dbReference>
<evidence type="ECO:0000313" key="3">
    <source>
        <dbReference type="Proteomes" id="UP001633002"/>
    </source>
</evidence>
<protein>
    <recommendedName>
        <fullName evidence="4">Treslin</fullName>
    </recommendedName>
</protein>
<evidence type="ECO:0000313" key="2">
    <source>
        <dbReference type="EMBL" id="KAL3693675.1"/>
    </source>
</evidence>
<feature type="compositionally biased region" description="Acidic residues" evidence="1">
    <location>
        <begin position="979"/>
        <end position="988"/>
    </location>
</feature>
<gene>
    <name evidence="2" type="ORF">R1sor_007326</name>
</gene>
<comment type="caution">
    <text evidence="2">The sequence shown here is derived from an EMBL/GenBank/DDBJ whole genome shotgun (WGS) entry which is preliminary data.</text>
</comment>
<dbReference type="Proteomes" id="UP001633002">
    <property type="component" value="Unassembled WGS sequence"/>
</dbReference>
<dbReference type="PANTHER" id="PTHR21556:SF2">
    <property type="entry name" value="TRESLIN"/>
    <property type="match status" value="1"/>
</dbReference>
<feature type="region of interest" description="Disordered" evidence="1">
    <location>
        <begin position="732"/>
        <end position="754"/>
    </location>
</feature>
<proteinExistence type="predicted"/>
<dbReference type="EMBL" id="JBJQOH010000003">
    <property type="protein sequence ID" value="KAL3693675.1"/>
    <property type="molecule type" value="Genomic_DNA"/>
</dbReference>
<keyword evidence="3" id="KW-1185">Reference proteome</keyword>
<dbReference type="Gene3D" id="1.20.58.2130">
    <property type="match status" value="1"/>
</dbReference>
<dbReference type="InterPro" id="IPR026153">
    <property type="entry name" value="Treslin"/>
</dbReference>
<accession>A0ABD3HQ52</accession>
<organism evidence="2 3">
    <name type="scientific">Riccia sorocarpa</name>
    <dbReference type="NCBI Taxonomy" id="122646"/>
    <lineage>
        <taxon>Eukaryota</taxon>
        <taxon>Viridiplantae</taxon>
        <taxon>Streptophyta</taxon>
        <taxon>Embryophyta</taxon>
        <taxon>Marchantiophyta</taxon>
        <taxon>Marchantiopsida</taxon>
        <taxon>Marchantiidae</taxon>
        <taxon>Marchantiales</taxon>
        <taxon>Ricciaceae</taxon>
        <taxon>Riccia</taxon>
    </lineage>
</organism>
<evidence type="ECO:0000256" key="1">
    <source>
        <dbReference type="SAM" id="MobiDB-lite"/>
    </source>
</evidence>